<comment type="similarity">
    <text evidence="3">In the C-terminal section; belongs to the peptidase M41 family.</text>
</comment>
<dbReference type="GO" id="GO:0005745">
    <property type="term" value="C:m-AAA complex"/>
    <property type="evidence" value="ECO:0007669"/>
    <property type="project" value="TreeGrafter"/>
</dbReference>
<dbReference type="FunFam" id="1.10.8.60:FF:000019">
    <property type="entry name" value="AFG3-like AAA ATPase 2"/>
    <property type="match status" value="1"/>
</dbReference>
<evidence type="ECO:0000256" key="7">
    <source>
        <dbReference type="ARBA" id="ARBA00022723"/>
    </source>
</evidence>
<dbReference type="RefSeq" id="XP_023588358.1">
    <property type="nucleotide sequence ID" value="XM_023732590.1"/>
</dbReference>
<keyword evidence="13" id="KW-0809">Transit peptide</keyword>
<dbReference type="GO" id="GO:0008270">
    <property type="term" value="F:zinc ion binding"/>
    <property type="evidence" value="ECO:0007669"/>
    <property type="project" value="InterPro"/>
</dbReference>
<dbReference type="FunFam" id="3.40.50.300:FF:000001">
    <property type="entry name" value="ATP-dependent zinc metalloprotease FtsH"/>
    <property type="match status" value="1"/>
</dbReference>
<evidence type="ECO:0000256" key="12">
    <source>
        <dbReference type="ARBA" id="ARBA00022840"/>
    </source>
</evidence>
<dbReference type="CDD" id="cd19501">
    <property type="entry name" value="RecA-like_FtsH"/>
    <property type="match status" value="1"/>
</dbReference>
<dbReference type="GO" id="GO:0016887">
    <property type="term" value="F:ATP hydrolysis activity"/>
    <property type="evidence" value="ECO:0007669"/>
    <property type="project" value="InterPro"/>
</dbReference>
<dbReference type="InterPro" id="IPR003593">
    <property type="entry name" value="AAA+_ATPase"/>
</dbReference>
<dbReference type="GO" id="GO:0034982">
    <property type="term" value="P:mitochondrial protein processing"/>
    <property type="evidence" value="ECO:0007669"/>
    <property type="project" value="TreeGrafter"/>
</dbReference>
<evidence type="ECO:0000256" key="20">
    <source>
        <dbReference type="SAM" id="SignalP"/>
    </source>
</evidence>
<dbReference type="InterPro" id="IPR011546">
    <property type="entry name" value="Pept_M41_FtsH_extracell"/>
</dbReference>
<dbReference type="PANTHER" id="PTHR43655:SF7">
    <property type="entry name" value="AFG3-LIKE PROTEIN 1"/>
    <property type="match status" value="1"/>
</dbReference>
<feature type="domain" description="AAA+ ATPase" evidence="21">
    <location>
        <begin position="335"/>
        <end position="474"/>
    </location>
</feature>
<evidence type="ECO:0000256" key="17">
    <source>
        <dbReference type="ARBA" id="ARBA00023136"/>
    </source>
</evidence>
<comment type="subcellular location">
    <subcellularLocation>
        <location evidence="2">Mitochondrion inner membrane</location>
        <topology evidence="2">Multi-pass membrane protein</topology>
    </subcellularLocation>
</comment>
<keyword evidence="15" id="KW-0482">Metalloprotease</keyword>
<reference evidence="23" key="1">
    <citation type="submission" date="2025-08" db="UniProtKB">
        <authorList>
            <consortium name="RefSeq"/>
        </authorList>
    </citation>
    <scope>IDENTIFICATION</scope>
</reference>
<evidence type="ECO:0000259" key="21">
    <source>
        <dbReference type="SMART" id="SM00382"/>
    </source>
</evidence>
<evidence type="ECO:0000256" key="2">
    <source>
        <dbReference type="ARBA" id="ARBA00004448"/>
    </source>
</evidence>
<dbReference type="Gene3D" id="1.20.58.760">
    <property type="entry name" value="Peptidase M41"/>
    <property type="match status" value="1"/>
</dbReference>
<dbReference type="SMART" id="SM00382">
    <property type="entry name" value="AAA"/>
    <property type="match status" value="1"/>
</dbReference>
<evidence type="ECO:0000256" key="1">
    <source>
        <dbReference type="ARBA" id="ARBA00001947"/>
    </source>
</evidence>
<dbReference type="InParanoid" id="A0A2Y9R9T6"/>
<dbReference type="HAMAP" id="MF_01458">
    <property type="entry name" value="FtsH"/>
    <property type="match status" value="1"/>
</dbReference>
<evidence type="ECO:0000256" key="13">
    <source>
        <dbReference type="ARBA" id="ARBA00022946"/>
    </source>
</evidence>
<keyword evidence="9" id="KW-0999">Mitochondrion inner membrane</keyword>
<comment type="similarity">
    <text evidence="4">In the N-terminal section; belongs to the AAA ATPase family.</text>
</comment>
<dbReference type="Pfam" id="PF01434">
    <property type="entry name" value="Peptidase_M41"/>
    <property type="match status" value="1"/>
</dbReference>
<keyword evidence="12" id="KW-0067">ATP-binding</keyword>
<evidence type="ECO:0000256" key="18">
    <source>
        <dbReference type="ARBA" id="ARBA00048778"/>
    </source>
</evidence>
<feature type="region of interest" description="Disordered" evidence="19">
    <location>
        <begin position="80"/>
        <end position="121"/>
    </location>
</feature>
<feature type="region of interest" description="Disordered" evidence="19">
    <location>
        <begin position="752"/>
        <end position="792"/>
    </location>
</feature>
<keyword evidence="16" id="KW-0496">Mitochondrion</keyword>
<dbReference type="FunFam" id="1.20.58.760:FF:000003">
    <property type="entry name" value="AFG3-like AAA ATPase 2"/>
    <property type="match status" value="1"/>
</dbReference>
<gene>
    <name evidence="23" type="primary">LOC101351680</name>
</gene>
<dbReference type="InterPro" id="IPR005936">
    <property type="entry name" value="FtsH"/>
</dbReference>
<evidence type="ECO:0000256" key="19">
    <source>
        <dbReference type="SAM" id="MobiDB-lite"/>
    </source>
</evidence>
<keyword evidence="6" id="KW-0812">Transmembrane</keyword>
<evidence type="ECO:0000256" key="4">
    <source>
        <dbReference type="ARBA" id="ARBA00010550"/>
    </source>
</evidence>
<dbReference type="Gene3D" id="1.10.8.60">
    <property type="match status" value="1"/>
</dbReference>
<dbReference type="PANTHER" id="PTHR43655">
    <property type="entry name" value="ATP-DEPENDENT PROTEASE"/>
    <property type="match status" value="1"/>
</dbReference>
<sequence length="792" mass="87011">MSHRLVAAAGSWAVAGPLAVLWRCGGALGGGRTVGTGVRVLGTAWQGLQGTCCQQMALRVRLESFPQWLWSQPPKGVEKYFKRSGRSTDSEKPTAPKKETGEPKGAGSGGDGGKRGGRQDDADWWRRMQKGELPWDDKDFRSLAVLGAGLAMGFFYFCSRDPGKEISWKHFVQYYLARGLVDRLEVVNKQYVRVIPAPGMSAEKFVWFNIGSVDTFERNLETAQWELGIEPANQAVVIYTTESDGSSSFLRSLVPTLLLVGILLYAMRRGPMGAGRGGRGGGLFSVGETTAKILKNNVDVKFADVAGCAEAKLEIMEFVNFLKNPKQYQDLGAKIPKGAMLTGPPGTGKTLLAKATAGEASVPFITVNGSEFLEMFVGVGPARVRDMFAMARKNAPCILFIDEIDAIGRKRGRGHLGGQSEQENTLNQMLVEMDGFNSTTNVVVLAGTNRPDILDPALMRPGRFDRQIYIGPPDIKGRSSIFKVHLRPLKLDESLSKDALARKLAALTPGFTGADISNVCNEAALIAARHLSPSVREKHFEQAIERVLGGLEKKTQVLQPSEKTTVAYHEAGHAVVGWFLEHTDPLLKVSIIPRGKGLGYAQYLPREQYLYTREQLFDRMCMMLGGRVAEQLFFGRITTGAQDDLRKVTQSAYAQIVQFGMSEKLGQVSFDLPRQGEALVEKPYSEATAQLIDEEVRCLISAAYARTLELLTCSREQVEKVGQRLLEKEVLEKADMIELLGPRPFAEKSTYEEFVEGTGSLEEDTSLPEGLKGWNQERTEEQVEGQVQESPA</sequence>
<keyword evidence="17" id="KW-0472">Membrane</keyword>
<dbReference type="AlphaFoldDB" id="A0A2Y9R9T6"/>
<dbReference type="InterPro" id="IPR003959">
    <property type="entry name" value="ATPase_AAA_core"/>
</dbReference>
<dbReference type="Pfam" id="PF00004">
    <property type="entry name" value="AAA"/>
    <property type="match status" value="1"/>
</dbReference>
<dbReference type="Gene3D" id="3.40.1690.20">
    <property type="match status" value="1"/>
</dbReference>
<evidence type="ECO:0000256" key="6">
    <source>
        <dbReference type="ARBA" id="ARBA00022692"/>
    </source>
</evidence>
<protein>
    <submittedName>
        <fullName evidence="23">AFG3-like protein 1 isoform X1</fullName>
    </submittedName>
</protein>
<proteinExistence type="inferred from homology"/>
<dbReference type="GO" id="GO:0004176">
    <property type="term" value="F:ATP-dependent peptidase activity"/>
    <property type="evidence" value="ECO:0007669"/>
    <property type="project" value="InterPro"/>
</dbReference>
<evidence type="ECO:0000256" key="5">
    <source>
        <dbReference type="ARBA" id="ARBA00022670"/>
    </source>
</evidence>
<evidence type="ECO:0000256" key="3">
    <source>
        <dbReference type="ARBA" id="ARBA00010044"/>
    </source>
</evidence>
<evidence type="ECO:0000256" key="15">
    <source>
        <dbReference type="ARBA" id="ARBA00023049"/>
    </source>
</evidence>
<organism evidence="22 23">
    <name type="scientific">Trichechus manatus latirostris</name>
    <name type="common">Florida manatee</name>
    <dbReference type="NCBI Taxonomy" id="127582"/>
    <lineage>
        <taxon>Eukaryota</taxon>
        <taxon>Metazoa</taxon>
        <taxon>Chordata</taxon>
        <taxon>Craniata</taxon>
        <taxon>Vertebrata</taxon>
        <taxon>Euteleostomi</taxon>
        <taxon>Mammalia</taxon>
        <taxon>Eutheria</taxon>
        <taxon>Afrotheria</taxon>
        <taxon>Sirenia</taxon>
        <taxon>Trichechidae</taxon>
        <taxon>Trichechus</taxon>
    </lineage>
</organism>
<dbReference type="InterPro" id="IPR027417">
    <property type="entry name" value="P-loop_NTPase"/>
</dbReference>
<dbReference type="PROSITE" id="PS00674">
    <property type="entry name" value="AAA"/>
    <property type="match status" value="1"/>
</dbReference>
<dbReference type="GO" id="GO:0004222">
    <property type="term" value="F:metalloendopeptidase activity"/>
    <property type="evidence" value="ECO:0007669"/>
    <property type="project" value="InterPro"/>
</dbReference>
<dbReference type="FunFam" id="3.40.1690.20:FF:000001">
    <property type="entry name" value="AFG3-like AAA ATPase 2"/>
    <property type="match status" value="1"/>
</dbReference>
<dbReference type="Pfam" id="PF17862">
    <property type="entry name" value="AAA_lid_3"/>
    <property type="match status" value="1"/>
</dbReference>
<dbReference type="STRING" id="127582.A0A2Y9R9T6"/>
<comment type="catalytic activity">
    <reaction evidence="18">
        <text>ATP + H2O = ADP + phosphate + H(+)</text>
        <dbReference type="Rhea" id="RHEA:13065"/>
        <dbReference type="ChEBI" id="CHEBI:15377"/>
        <dbReference type="ChEBI" id="CHEBI:15378"/>
        <dbReference type="ChEBI" id="CHEBI:30616"/>
        <dbReference type="ChEBI" id="CHEBI:43474"/>
        <dbReference type="ChEBI" id="CHEBI:456216"/>
    </reaction>
    <physiologicalReaction direction="left-to-right" evidence="18">
        <dbReference type="Rhea" id="RHEA:13066"/>
    </physiologicalReaction>
</comment>
<accession>A0A2Y9R9T6</accession>
<evidence type="ECO:0000256" key="9">
    <source>
        <dbReference type="ARBA" id="ARBA00022792"/>
    </source>
</evidence>
<dbReference type="InterPro" id="IPR041569">
    <property type="entry name" value="AAA_lid_3"/>
</dbReference>
<dbReference type="Proteomes" id="UP000248480">
    <property type="component" value="Unplaced"/>
</dbReference>
<dbReference type="InterPro" id="IPR000642">
    <property type="entry name" value="Peptidase_M41"/>
</dbReference>
<dbReference type="GO" id="GO:0005524">
    <property type="term" value="F:ATP binding"/>
    <property type="evidence" value="ECO:0007669"/>
    <property type="project" value="UniProtKB-KW"/>
</dbReference>
<dbReference type="Pfam" id="PF06480">
    <property type="entry name" value="FtsH_ext"/>
    <property type="match status" value="1"/>
</dbReference>
<dbReference type="GeneID" id="101351680"/>
<feature type="compositionally biased region" description="Basic and acidic residues" evidence="19">
    <location>
        <begin position="112"/>
        <end position="121"/>
    </location>
</feature>
<evidence type="ECO:0000256" key="14">
    <source>
        <dbReference type="ARBA" id="ARBA00022989"/>
    </source>
</evidence>
<dbReference type="Gene3D" id="3.40.50.300">
    <property type="entry name" value="P-loop containing nucleotide triphosphate hydrolases"/>
    <property type="match status" value="1"/>
</dbReference>
<evidence type="ECO:0000313" key="23">
    <source>
        <dbReference type="RefSeq" id="XP_023588358.1"/>
    </source>
</evidence>
<keyword evidence="8" id="KW-0547">Nucleotide-binding</keyword>
<keyword evidence="20" id="KW-0732">Signal</keyword>
<keyword evidence="14" id="KW-1133">Transmembrane helix</keyword>
<evidence type="ECO:0000313" key="22">
    <source>
        <dbReference type="Proteomes" id="UP000248480"/>
    </source>
</evidence>
<evidence type="ECO:0000256" key="8">
    <source>
        <dbReference type="ARBA" id="ARBA00022741"/>
    </source>
</evidence>
<dbReference type="NCBIfam" id="TIGR01241">
    <property type="entry name" value="FtsH_fam"/>
    <property type="match status" value="1"/>
</dbReference>
<dbReference type="SUPFAM" id="SSF140990">
    <property type="entry name" value="FtsH protease domain-like"/>
    <property type="match status" value="1"/>
</dbReference>
<dbReference type="InterPro" id="IPR037219">
    <property type="entry name" value="Peptidase_M41-like"/>
</dbReference>
<dbReference type="InterPro" id="IPR003960">
    <property type="entry name" value="ATPase_AAA_CS"/>
</dbReference>
<keyword evidence="7" id="KW-0479">Metal-binding</keyword>
<feature type="chain" id="PRO_5015976088" evidence="20">
    <location>
        <begin position="30"/>
        <end position="792"/>
    </location>
</feature>
<feature type="signal peptide" evidence="20">
    <location>
        <begin position="1"/>
        <end position="29"/>
    </location>
</feature>
<evidence type="ECO:0000256" key="11">
    <source>
        <dbReference type="ARBA" id="ARBA00022833"/>
    </source>
</evidence>
<comment type="cofactor">
    <cofactor evidence="1">
        <name>Zn(2+)</name>
        <dbReference type="ChEBI" id="CHEBI:29105"/>
    </cofactor>
</comment>
<keyword evidence="11" id="KW-0862">Zinc</keyword>
<dbReference type="InterPro" id="IPR050928">
    <property type="entry name" value="ATP-dep_Zn_Metalloprotease"/>
</dbReference>
<evidence type="ECO:0000256" key="10">
    <source>
        <dbReference type="ARBA" id="ARBA00022801"/>
    </source>
</evidence>
<name>A0A2Y9R9T6_TRIMA</name>
<dbReference type="SUPFAM" id="SSF52540">
    <property type="entry name" value="P-loop containing nucleoside triphosphate hydrolases"/>
    <property type="match status" value="1"/>
</dbReference>
<evidence type="ECO:0000256" key="16">
    <source>
        <dbReference type="ARBA" id="ARBA00023128"/>
    </source>
</evidence>
<keyword evidence="22" id="KW-1185">Reference proteome</keyword>
<feature type="compositionally biased region" description="Basic and acidic residues" evidence="19">
    <location>
        <begin position="80"/>
        <end position="102"/>
    </location>
</feature>
<keyword evidence="5" id="KW-0645">Protease</keyword>
<keyword evidence="10" id="KW-0378">Hydrolase</keyword>